<reference evidence="2 3" key="1">
    <citation type="submission" date="2017-04" db="EMBL/GenBank/DDBJ databases">
        <authorList>
            <person name="Afonso C.L."/>
            <person name="Miller P.J."/>
            <person name="Scott M.A."/>
            <person name="Spackman E."/>
            <person name="Goraichik I."/>
            <person name="Dimitrov K.M."/>
            <person name="Suarez D.L."/>
            <person name="Swayne D.E."/>
        </authorList>
    </citation>
    <scope>NUCLEOTIDE SEQUENCE [LARGE SCALE GENOMIC DNA]</scope>
    <source>
        <strain evidence="2 3">DSM 26133</strain>
    </source>
</reference>
<evidence type="ECO:0000256" key="1">
    <source>
        <dbReference type="SAM" id="SignalP"/>
    </source>
</evidence>
<accession>A0A1W2G7J4</accession>
<dbReference type="OrthoDB" id="5379939at2"/>
<protein>
    <recommendedName>
        <fullName evidence="4">Nuclear transport factor 2 family protein</fullName>
    </recommendedName>
</protein>
<keyword evidence="1" id="KW-0732">Signal</keyword>
<evidence type="ECO:0000313" key="2">
    <source>
        <dbReference type="EMBL" id="SMD32650.1"/>
    </source>
</evidence>
<proteinExistence type="predicted"/>
<dbReference type="AlphaFoldDB" id="A0A1W2G7J4"/>
<dbReference type="EMBL" id="FWYF01000001">
    <property type="protein sequence ID" value="SMD32650.1"/>
    <property type="molecule type" value="Genomic_DNA"/>
</dbReference>
<evidence type="ECO:0000313" key="3">
    <source>
        <dbReference type="Proteomes" id="UP000192472"/>
    </source>
</evidence>
<keyword evidence="3" id="KW-1185">Reference proteome</keyword>
<feature type="signal peptide" evidence="1">
    <location>
        <begin position="1"/>
        <end position="20"/>
    </location>
</feature>
<feature type="chain" id="PRO_5013048840" description="Nuclear transport factor 2 family protein" evidence="1">
    <location>
        <begin position="21"/>
        <end position="170"/>
    </location>
</feature>
<gene>
    <name evidence="2" type="ORF">SAMN04488029_1000</name>
</gene>
<sequence>MSKLHFILIILCSWSSISFAQDKYAADVTSENAIISALYESISGPKGERRDWDRLRYLLTPEARLIPTRPASETKRVPCYLTLDDFIRQGDQWLVDNGFYEEEIARTTESFGLITHVWSTYQSKWTPDGKPFARGINSIQLMNDGERWWIVNLYWAAETDDHPLPKKYLK</sequence>
<dbReference type="Proteomes" id="UP000192472">
    <property type="component" value="Unassembled WGS sequence"/>
</dbReference>
<dbReference type="Gene3D" id="3.10.450.50">
    <property type="match status" value="1"/>
</dbReference>
<evidence type="ECO:0008006" key="4">
    <source>
        <dbReference type="Google" id="ProtNLM"/>
    </source>
</evidence>
<name>A0A1W2G7J4_REIFA</name>
<organism evidence="2 3">
    <name type="scientific">Reichenbachiella faecimaris</name>
    <dbReference type="NCBI Taxonomy" id="692418"/>
    <lineage>
        <taxon>Bacteria</taxon>
        <taxon>Pseudomonadati</taxon>
        <taxon>Bacteroidota</taxon>
        <taxon>Cytophagia</taxon>
        <taxon>Cytophagales</taxon>
        <taxon>Reichenbachiellaceae</taxon>
        <taxon>Reichenbachiella</taxon>
    </lineage>
</organism>
<dbReference type="RefSeq" id="WP_084371303.1">
    <property type="nucleotide sequence ID" value="NZ_FWYF01000001.1"/>
</dbReference>
<dbReference type="STRING" id="692418.SAMN04488029_1000"/>